<dbReference type="Pfam" id="PF12146">
    <property type="entry name" value="Hydrolase_4"/>
    <property type="match status" value="1"/>
</dbReference>
<reference evidence="3 4" key="1">
    <citation type="journal article" date="2018" name="Mol. Biol. Evol.">
        <title>Broad Genomic Sampling Reveals a Smut Pathogenic Ancestry of the Fungal Clade Ustilaginomycotina.</title>
        <authorList>
            <person name="Kijpornyongpan T."/>
            <person name="Mondo S.J."/>
            <person name="Barry K."/>
            <person name="Sandor L."/>
            <person name="Lee J."/>
            <person name="Lipzen A."/>
            <person name="Pangilinan J."/>
            <person name="LaButti K."/>
            <person name="Hainaut M."/>
            <person name="Henrissat B."/>
            <person name="Grigoriev I.V."/>
            <person name="Spatafora J.W."/>
            <person name="Aime M.C."/>
        </authorList>
    </citation>
    <scope>NUCLEOTIDE SEQUENCE [LARGE SCALE GENOMIC DNA]</scope>
    <source>
        <strain evidence="3 4">MCA 4718</strain>
    </source>
</reference>
<dbReference type="SUPFAM" id="SSF53474">
    <property type="entry name" value="alpha/beta-Hydrolases"/>
    <property type="match status" value="1"/>
</dbReference>
<dbReference type="InterPro" id="IPR022742">
    <property type="entry name" value="Hydrolase_4"/>
</dbReference>
<protein>
    <submittedName>
        <fullName evidence="3">Alpha/beta-hydrolase</fullName>
    </submittedName>
</protein>
<keyword evidence="3" id="KW-0378">Hydrolase</keyword>
<accession>A0A316TZJ1</accession>
<feature type="domain" description="Serine aminopeptidase S33" evidence="2">
    <location>
        <begin position="55"/>
        <end position="321"/>
    </location>
</feature>
<dbReference type="PANTHER" id="PTHR11614">
    <property type="entry name" value="PHOSPHOLIPASE-RELATED"/>
    <property type="match status" value="1"/>
</dbReference>
<sequence>MSTSAPASEPVSTPGPLDYPVPPSLAGSTTTGTLPAFDSLPLYYTRYHPPPTVPTRATVVYLHGFVDHMGPYARMLTLFAARGVEAIAFDQRGFGKTAAAGKGGFKKNYTDTEWALQFRDARSVIEEQSRWVGEKYGEGKIKLFVMGHSMGGGITAALFTRSPDSPEGKHLAGVTSLVTGGAVLWSPWITLTVPPPSLLVSLLKLVLRVWPSVKYDAGLNVKEITRDPEEQRRLDEDEYADPWTRVKSIAGPLEGGPKIVTDGYRYFMANEVPLLALHGEEDKITSPEGSKKLVQLLKEGGAKDVEWKGYPKALHSLMLDIDGIPKDSINYAIDWILARA</sequence>
<dbReference type="RefSeq" id="XP_025345560.1">
    <property type="nucleotide sequence ID" value="XM_025493247.1"/>
</dbReference>
<feature type="region of interest" description="Disordered" evidence="1">
    <location>
        <begin position="1"/>
        <end position="25"/>
    </location>
</feature>
<dbReference type="OrthoDB" id="2014201at2759"/>
<evidence type="ECO:0000259" key="2">
    <source>
        <dbReference type="Pfam" id="PF12146"/>
    </source>
</evidence>
<gene>
    <name evidence="3" type="ORF">BCV69DRAFT_285025</name>
</gene>
<evidence type="ECO:0000313" key="3">
    <source>
        <dbReference type="EMBL" id="PWN18400.1"/>
    </source>
</evidence>
<name>A0A316TZJ1_9BASI</name>
<dbReference type="EMBL" id="KZ819336">
    <property type="protein sequence ID" value="PWN18400.1"/>
    <property type="molecule type" value="Genomic_DNA"/>
</dbReference>
<evidence type="ECO:0000313" key="4">
    <source>
        <dbReference type="Proteomes" id="UP000245942"/>
    </source>
</evidence>
<proteinExistence type="predicted"/>
<dbReference type="InterPro" id="IPR051044">
    <property type="entry name" value="MAG_DAG_Lipase"/>
</dbReference>
<dbReference type="STRING" id="1684307.A0A316TZJ1"/>
<dbReference type="Proteomes" id="UP000245942">
    <property type="component" value="Unassembled WGS sequence"/>
</dbReference>
<keyword evidence="4" id="KW-1185">Reference proteome</keyword>
<dbReference type="AlphaFoldDB" id="A0A316TZJ1"/>
<dbReference type="GO" id="GO:0016787">
    <property type="term" value="F:hydrolase activity"/>
    <property type="evidence" value="ECO:0007669"/>
    <property type="project" value="UniProtKB-KW"/>
</dbReference>
<evidence type="ECO:0000256" key="1">
    <source>
        <dbReference type="SAM" id="MobiDB-lite"/>
    </source>
</evidence>
<dbReference type="GeneID" id="37014981"/>
<organism evidence="3 4">
    <name type="scientific">Pseudomicrostroma glucosiphilum</name>
    <dbReference type="NCBI Taxonomy" id="1684307"/>
    <lineage>
        <taxon>Eukaryota</taxon>
        <taxon>Fungi</taxon>
        <taxon>Dikarya</taxon>
        <taxon>Basidiomycota</taxon>
        <taxon>Ustilaginomycotina</taxon>
        <taxon>Exobasidiomycetes</taxon>
        <taxon>Microstromatales</taxon>
        <taxon>Microstromatales incertae sedis</taxon>
        <taxon>Pseudomicrostroma</taxon>
    </lineage>
</organism>
<dbReference type="Gene3D" id="3.40.50.1820">
    <property type="entry name" value="alpha/beta hydrolase"/>
    <property type="match status" value="1"/>
</dbReference>
<dbReference type="InterPro" id="IPR029058">
    <property type="entry name" value="AB_hydrolase_fold"/>
</dbReference>